<evidence type="ECO:0000313" key="1">
    <source>
        <dbReference type="EMBL" id="KAH3822109.1"/>
    </source>
</evidence>
<proteinExistence type="predicted"/>
<reference evidence="1" key="1">
    <citation type="journal article" date="2019" name="bioRxiv">
        <title>The Genome of the Zebra Mussel, Dreissena polymorpha: A Resource for Invasive Species Research.</title>
        <authorList>
            <person name="McCartney M.A."/>
            <person name="Auch B."/>
            <person name="Kono T."/>
            <person name="Mallez S."/>
            <person name="Zhang Y."/>
            <person name="Obille A."/>
            <person name="Becker A."/>
            <person name="Abrahante J.E."/>
            <person name="Garbe J."/>
            <person name="Badalamenti J.P."/>
            <person name="Herman A."/>
            <person name="Mangelson H."/>
            <person name="Liachko I."/>
            <person name="Sullivan S."/>
            <person name="Sone E.D."/>
            <person name="Koren S."/>
            <person name="Silverstein K.A.T."/>
            <person name="Beckman K.B."/>
            <person name="Gohl D.M."/>
        </authorList>
    </citation>
    <scope>NUCLEOTIDE SEQUENCE</scope>
    <source>
        <strain evidence="1">Duluth1</strain>
        <tissue evidence="1">Whole animal</tissue>
    </source>
</reference>
<accession>A0A9D4JTB1</accession>
<comment type="caution">
    <text evidence="1">The sequence shown here is derived from an EMBL/GenBank/DDBJ whole genome shotgun (WGS) entry which is preliminary data.</text>
</comment>
<sequence length="78" mass="8681">MAATFVNINRAVTCKVKVLNPFSMSVTLRHNSEIGEAERIDCCTGVIANEENEGERDNITTVRRVQLQAAEKDSRITD</sequence>
<dbReference type="AlphaFoldDB" id="A0A9D4JTB1"/>
<name>A0A9D4JTB1_DREPO</name>
<dbReference type="Proteomes" id="UP000828390">
    <property type="component" value="Unassembled WGS sequence"/>
</dbReference>
<gene>
    <name evidence="1" type="ORF">DPMN_123880</name>
</gene>
<dbReference type="EMBL" id="JAIWYP010000005">
    <property type="protein sequence ID" value="KAH3822109.1"/>
    <property type="molecule type" value="Genomic_DNA"/>
</dbReference>
<reference evidence="1" key="2">
    <citation type="submission" date="2020-11" db="EMBL/GenBank/DDBJ databases">
        <authorList>
            <person name="McCartney M.A."/>
            <person name="Auch B."/>
            <person name="Kono T."/>
            <person name="Mallez S."/>
            <person name="Becker A."/>
            <person name="Gohl D.M."/>
            <person name="Silverstein K.A.T."/>
            <person name="Koren S."/>
            <person name="Bechman K.B."/>
            <person name="Herman A."/>
            <person name="Abrahante J.E."/>
            <person name="Garbe J."/>
        </authorList>
    </citation>
    <scope>NUCLEOTIDE SEQUENCE</scope>
    <source>
        <strain evidence="1">Duluth1</strain>
        <tissue evidence="1">Whole animal</tissue>
    </source>
</reference>
<protein>
    <submittedName>
        <fullName evidence="1">Uncharacterized protein</fullName>
    </submittedName>
</protein>
<evidence type="ECO:0000313" key="2">
    <source>
        <dbReference type="Proteomes" id="UP000828390"/>
    </source>
</evidence>
<organism evidence="1 2">
    <name type="scientific">Dreissena polymorpha</name>
    <name type="common">Zebra mussel</name>
    <name type="synonym">Mytilus polymorpha</name>
    <dbReference type="NCBI Taxonomy" id="45954"/>
    <lineage>
        <taxon>Eukaryota</taxon>
        <taxon>Metazoa</taxon>
        <taxon>Spiralia</taxon>
        <taxon>Lophotrochozoa</taxon>
        <taxon>Mollusca</taxon>
        <taxon>Bivalvia</taxon>
        <taxon>Autobranchia</taxon>
        <taxon>Heteroconchia</taxon>
        <taxon>Euheterodonta</taxon>
        <taxon>Imparidentia</taxon>
        <taxon>Neoheterodontei</taxon>
        <taxon>Myida</taxon>
        <taxon>Dreissenoidea</taxon>
        <taxon>Dreissenidae</taxon>
        <taxon>Dreissena</taxon>
    </lineage>
</organism>
<keyword evidence="2" id="KW-1185">Reference proteome</keyword>